<keyword evidence="2" id="KW-0813">Transport</keyword>
<evidence type="ECO:0000256" key="5">
    <source>
        <dbReference type="ARBA" id="ARBA00022692"/>
    </source>
</evidence>
<keyword evidence="8 9" id="KW-0472">Membrane</keyword>
<evidence type="ECO:0000256" key="1">
    <source>
        <dbReference type="ARBA" id="ARBA00004533"/>
    </source>
</evidence>
<keyword evidence="5 9" id="KW-0812">Transmembrane</keyword>
<feature type="domain" description="Type II secretion system protein GspC N-terminal" evidence="10">
    <location>
        <begin position="34"/>
        <end position="152"/>
    </location>
</feature>
<dbReference type="Proteomes" id="UP001595758">
    <property type="component" value="Unassembled WGS sequence"/>
</dbReference>
<accession>A0ABV8CC46</accession>
<feature type="transmembrane region" description="Helical" evidence="9">
    <location>
        <begin position="17"/>
        <end position="35"/>
    </location>
</feature>
<protein>
    <submittedName>
        <fullName evidence="11">Type II secretion system protein N</fullName>
    </submittedName>
</protein>
<evidence type="ECO:0000313" key="12">
    <source>
        <dbReference type="Proteomes" id="UP001595758"/>
    </source>
</evidence>
<evidence type="ECO:0000256" key="7">
    <source>
        <dbReference type="ARBA" id="ARBA00022989"/>
    </source>
</evidence>
<keyword evidence="12" id="KW-1185">Reference proteome</keyword>
<dbReference type="RefSeq" id="WP_382340435.1">
    <property type="nucleotide sequence ID" value="NZ_JBHSAB010000001.1"/>
</dbReference>
<dbReference type="Gene3D" id="2.30.30.830">
    <property type="match status" value="1"/>
</dbReference>
<evidence type="ECO:0000256" key="9">
    <source>
        <dbReference type="SAM" id="Phobius"/>
    </source>
</evidence>
<proteinExistence type="predicted"/>
<dbReference type="InterPro" id="IPR024961">
    <property type="entry name" value="T2SS_GspC_N"/>
</dbReference>
<dbReference type="Pfam" id="PF11356">
    <property type="entry name" value="T2SSC"/>
    <property type="match status" value="1"/>
</dbReference>
<keyword evidence="4" id="KW-0997">Cell inner membrane</keyword>
<evidence type="ECO:0000256" key="3">
    <source>
        <dbReference type="ARBA" id="ARBA00022475"/>
    </source>
</evidence>
<keyword evidence="7 9" id="KW-1133">Transmembrane helix</keyword>
<evidence type="ECO:0000313" key="11">
    <source>
        <dbReference type="EMBL" id="MFC3907772.1"/>
    </source>
</evidence>
<organism evidence="11 12">
    <name type="scientific">Legionella dresdenensis</name>
    <dbReference type="NCBI Taxonomy" id="450200"/>
    <lineage>
        <taxon>Bacteria</taxon>
        <taxon>Pseudomonadati</taxon>
        <taxon>Pseudomonadota</taxon>
        <taxon>Gammaproteobacteria</taxon>
        <taxon>Legionellales</taxon>
        <taxon>Legionellaceae</taxon>
        <taxon>Legionella</taxon>
    </lineage>
</organism>
<evidence type="ECO:0000256" key="8">
    <source>
        <dbReference type="ARBA" id="ARBA00023136"/>
    </source>
</evidence>
<reference evidence="12" key="1">
    <citation type="journal article" date="2019" name="Int. J. Syst. Evol. Microbiol.">
        <title>The Global Catalogue of Microorganisms (GCM) 10K type strain sequencing project: providing services to taxonomists for standard genome sequencing and annotation.</title>
        <authorList>
            <consortium name="The Broad Institute Genomics Platform"/>
            <consortium name="The Broad Institute Genome Sequencing Center for Infectious Disease"/>
            <person name="Wu L."/>
            <person name="Ma J."/>
        </authorList>
    </citation>
    <scope>NUCLEOTIDE SEQUENCE [LARGE SCALE GENOMIC DNA]</scope>
    <source>
        <strain evidence="12">CCUG 59858</strain>
    </source>
</reference>
<keyword evidence="3" id="KW-1003">Cell membrane</keyword>
<gene>
    <name evidence="11" type="ORF">ACFORL_01585</name>
</gene>
<name>A0ABV8CC46_9GAMM</name>
<evidence type="ECO:0000256" key="4">
    <source>
        <dbReference type="ARBA" id="ARBA00022519"/>
    </source>
</evidence>
<evidence type="ECO:0000256" key="6">
    <source>
        <dbReference type="ARBA" id="ARBA00022927"/>
    </source>
</evidence>
<evidence type="ECO:0000259" key="10">
    <source>
        <dbReference type="Pfam" id="PF11356"/>
    </source>
</evidence>
<keyword evidence="6" id="KW-0653">Protein transport</keyword>
<dbReference type="EMBL" id="JBHSAB010000001">
    <property type="protein sequence ID" value="MFC3907772.1"/>
    <property type="molecule type" value="Genomic_DNA"/>
</dbReference>
<comment type="caution">
    <text evidence="11">The sequence shown here is derived from an EMBL/GenBank/DDBJ whole genome shotgun (WGS) entry which is preliminary data.</text>
</comment>
<evidence type="ECO:0000256" key="2">
    <source>
        <dbReference type="ARBA" id="ARBA00022448"/>
    </source>
</evidence>
<comment type="subcellular location">
    <subcellularLocation>
        <location evidence="1">Cell inner membrane</location>
    </subcellularLocation>
</comment>
<sequence>MKANKLLLTSINDPGKMIALAVIVVAGILFIIQLFELVRQDSSVPITPSPVTVSKQEAALSANSPVFTNPLFGNYVPDINNADIKQSRLDLSVLGIMYSEKEDESQVLLKAAQGEEKTYVIGDTVPGGAVIKRITENGIVVLHNGALESLSLPKNELIFDRPAQPLNGD</sequence>